<reference evidence="1" key="2">
    <citation type="journal article" date="2015" name="Data Brief">
        <title>Shoot transcriptome of the giant reed, Arundo donax.</title>
        <authorList>
            <person name="Barrero R.A."/>
            <person name="Guerrero F.D."/>
            <person name="Moolhuijzen P."/>
            <person name="Goolsby J.A."/>
            <person name="Tidwell J."/>
            <person name="Bellgard S.E."/>
            <person name="Bellgard M.I."/>
        </authorList>
    </citation>
    <scope>NUCLEOTIDE SEQUENCE</scope>
    <source>
        <tissue evidence="1">Shoot tissue taken approximately 20 cm above the soil surface</tissue>
    </source>
</reference>
<reference evidence="1" key="1">
    <citation type="submission" date="2014-09" db="EMBL/GenBank/DDBJ databases">
        <authorList>
            <person name="Magalhaes I.L.F."/>
            <person name="Oliveira U."/>
            <person name="Santos F.R."/>
            <person name="Vidigal T.H.D.A."/>
            <person name="Brescovit A.D."/>
            <person name="Santos A.J."/>
        </authorList>
    </citation>
    <scope>NUCLEOTIDE SEQUENCE</scope>
    <source>
        <tissue evidence="1">Shoot tissue taken approximately 20 cm above the soil surface</tissue>
    </source>
</reference>
<dbReference type="AlphaFoldDB" id="A0A0A9BWZ6"/>
<proteinExistence type="predicted"/>
<evidence type="ECO:0000313" key="1">
    <source>
        <dbReference type="EMBL" id="JAD63787.1"/>
    </source>
</evidence>
<protein>
    <submittedName>
        <fullName evidence="1">Uncharacterized protein</fullName>
    </submittedName>
</protein>
<sequence>MEELLAILPISDSERHFDCSTSDSETENLMCVSQEAASGVAHKKTMKFLATF</sequence>
<organism evidence="1">
    <name type="scientific">Arundo donax</name>
    <name type="common">Giant reed</name>
    <name type="synonym">Donax arundinaceus</name>
    <dbReference type="NCBI Taxonomy" id="35708"/>
    <lineage>
        <taxon>Eukaryota</taxon>
        <taxon>Viridiplantae</taxon>
        <taxon>Streptophyta</taxon>
        <taxon>Embryophyta</taxon>
        <taxon>Tracheophyta</taxon>
        <taxon>Spermatophyta</taxon>
        <taxon>Magnoliopsida</taxon>
        <taxon>Liliopsida</taxon>
        <taxon>Poales</taxon>
        <taxon>Poaceae</taxon>
        <taxon>PACMAD clade</taxon>
        <taxon>Arundinoideae</taxon>
        <taxon>Arundineae</taxon>
        <taxon>Arundo</taxon>
    </lineage>
</organism>
<dbReference type="EMBL" id="GBRH01234108">
    <property type="protein sequence ID" value="JAD63787.1"/>
    <property type="molecule type" value="Transcribed_RNA"/>
</dbReference>
<accession>A0A0A9BWZ6</accession>
<name>A0A0A9BWZ6_ARUDO</name>